<name>A0ABR2E966_9ROSI</name>
<reference evidence="2 3" key="1">
    <citation type="journal article" date="2024" name="G3 (Bethesda)">
        <title>Genome assembly of Hibiscus sabdariffa L. provides insights into metabolisms of medicinal natural products.</title>
        <authorList>
            <person name="Kim T."/>
        </authorList>
    </citation>
    <scope>NUCLEOTIDE SEQUENCE [LARGE SCALE GENOMIC DNA]</scope>
    <source>
        <strain evidence="2">TK-2024</strain>
        <tissue evidence="2">Old leaves</tissue>
    </source>
</reference>
<sequence>MGRRRAQAGAERESPGAIGEVADRAVAAGSRDHGPAPWDKTMAGSADTAVRRGLGRYTVRPAEEGWVGATLLQVPISKGADAVGPCRTRQRPGRSQEKGRGTRPGCARHSHDAAFVVQAPTPVHKTTVVIHMGTQPKRLHKIEGKPCTVGKRRAP</sequence>
<dbReference type="EMBL" id="JBBPBM010000018">
    <property type="protein sequence ID" value="KAK8555309.1"/>
    <property type="molecule type" value="Genomic_DNA"/>
</dbReference>
<evidence type="ECO:0000313" key="2">
    <source>
        <dbReference type="EMBL" id="KAK8555309.1"/>
    </source>
</evidence>
<gene>
    <name evidence="2" type="ORF">V6N12_009457</name>
</gene>
<protein>
    <submittedName>
        <fullName evidence="2">Uncharacterized protein</fullName>
    </submittedName>
</protein>
<organism evidence="2 3">
    <name type="scientific">Hibiscus sabdariffa</name>
    <name type="common">roselle</name>
    <dbReference type="NCBI Taxonomy" id="183260"/>
    <lineage>
        <taxon>Eukaryota</taxon>
        <taxon>Viridiplantae</taxon>
        <taxon>Streptophyta</taxon>
        <taxon>Embryophyta</taxon>
        <taxon>Tracheophyta</taxon>
        <taxon>Spermatophyta</taxon>
        <taxon>Magnoliopsida</taxon>
        <taxon>eudicotyledons</taxon>
        <taxon>Gunneridae</taxon>
        <taxon>Pentapetalae</taxon>
        <taxon>rosids</taxon>
        <taxon>malvids</taxon>
        <taxon>Malvales</taxon>
        <taxon>Malvaceae</taxon>
        <taxon>Malvoideae</taxon>
        <taxon>Hibiscus</taxon>
    </lineage>
</organism>
<accession>A0ABR2E966</accession>
<feature type="region of interest" description="Disordered" evidence="1">
    <location>
        <begin position="135"/>
        <end position="155"/>
    </location>
</feature>
<proteinExistence type="predicted"/>
<keyword evidence="3" id="KW-1185">Reference proteome</keyword>
<comment type="caution">
    <text evidence="2">The sequence shown here is derived from an EMBL/GenBank/DDBJ whole genome shotgun (WGS) entry which is preliminary data.</text>
</comment>
<evidence type="ECO:0000313" key="3">
    <source>
        <dbReference type="Proteomes" id="UP001472677"/>
    </source>
</evidence>
<evidence type="ECO:0000256" key="1">
    <source>
        <dbReference type="SAM" id="MobiDB-lite"/>
    </source>
</evidence>
<feature type="region of interest" description="Disordered" evidence="1">
    <location>
        <begin position="1"/>
        <end position="20"/>
    </location>
</feature>
<dbReference type="Proteomes" id="UP001472677">
    <property type="component" value="Unassembled WGS sequence"/>
</dbReference>
<feature type="region of interest" description="Disordered" evidence="1">
    <location>
        <begin position="81"/>
        <end position="108"/>
    </location>
</feature>